<organism evidence="12 13">
    <name type="scientific">Umbelopsis ramanniana AG</name>
    <dbReference type="NCBI Taxonomy" id="1314678"/>
    <lineage>
        <taxon>Eukaryota</taxon>
        <taxon>Fungi</taxon>
        <taxon>Fungi incertae sedis</taxon>
        <taxon>Mucoromycota</taxon>
        <taxon>Mucoromycotina</taxon>
        <taxon>Umbelopsidomycetes</taxon>
        <taxon>Umbelopsidales</taxon>
        <taxon>Umbelopsidaceae</taxon>
        <taxon>Umbelopsis</taxon>
    </lineage>
</organism>
<dbReference type="GO" id="GO:0000750">
    <property type="term" value="P:pheromone-dependent signal transduction involved in conjugation with cellular fusion"/>
    <property type="evidence" value="ECO:0007669"/>
    <property type="project" value="InterPro"/>
</dbReference>
<dbReference type="RefSeq" id="XP_051449183.1">
    <property type="nucleotide sequence ID" value="XM_051583957.1"/>
</dbReference>
<comment type="subunit">
    <text evidence="3">G proteins are composed of 3 units, alpha, beta and gamma.</text>
</comment>
<dbReference type="Pfam" id="PF00631">
    <property type="entry name" value="G-gamma"/>
    <property type="match status" value="1"/>
</dbReference>
<evidence type="ECO:0000256" key="3">
    <source>
        <dbReference type="ARBA" id="ARBA00011581"/>
    </source>
</evidence>
<keyword evidence="6" id="KW-0472">Membrane</keyword>
<dbReference type="FunFam" id="4.10.260.10:FF:000003">
    <property type="entry name" value="G-protein complex gamma subunit Ste18/GpgA"/>
    <property type="match status" value="1"/>
</dbReference>
<dbReference type="SMART" id="SM01224">
    <property type="entry name" value="G_gamma"/>
    <property type="match status" value="1"/>
</dbReference>
<evidence type="ECO:0000256" key="5">
    <source>
        <dbReference type="ARBA" id="ARBA00022481"/>
    </source>
</evidence>
<evidence type="ECO:0000256" key="4">
    <source>
        <dbReference type="ARBA" id="ARBA00016111"/>
    </source>
</evidence>
<accession>A0AAD5EJ19</accession>
<reference evidence="12" key="1">
    <citation type="submission" date="2021-06" db="EMBL/GenBank/DDBJ databases">
        <authorList>
            <consortium name="DOE Joint Genome Institute"/>
            <person name="Mondo S.J."/>
            <person name="Amses K.R."/>
            <person name="Simmons D.R."/>
            <person name="Longcore J.E."/>
            <person name="Seto K."/>
            <person name="Alves G.H."/>
            <person name="Bonds A.E."/>
            <person name="Quandt C.A."/>
            <person name="Davis W.J."/>
            <person name="Chang Y."/>
            <person name="Letcher P.M."/>
            <person name="Powell M.J."/>
            <person name="Kuo A."/>
            <person name="Labutti K."/>
            <person name="Pangilinan J."/>
            <person name="Andreopoulos W."/>
            <person name="Tritt A."/>
            <person name="Riley R."/>
            <person name="Hundley H."/>
            <person name="Johnson J."/>
            <person name="Lipzen A."/>
            <person name="Barry K."/>
            <person name="Berbee M.L."/>
            <person name="Buchler N.E."/>
            <person name="Grigoriev I.V."/>
            <person name="Spatafora J.W."/>
            <person name="Stajich J.E."/>
            <person name="James T.Y."/>
        </authorList>
    </citation>
    <scope>NUCLEOTIDE SEQUENCE</scope>
    <source>
        <strain evidence="12">AG</strain>
    </source>
</reference>
<comment type="similarity">
    <text evidence="2">Belongs to the G protein gamma family.</text>
</comment>
<keyword evidence="9" id="KW-0449">Lipoprotein</keyword>
<protein>
    <recommendedName>
        <fullName evidence="4">Guanine nucleotide-binding protein subunit gamma</fullName>
    </recommendedName>
</protein>
<dbReference type="PANTHER" id="PTHR28189">
    <property type="entry name" value="GUANINE NUCLEOTIDE-BINDING PROTEIN SUBUNIT GAMMA"/>
    <property type="match status" value="1"/>
</dbReference>
<feature type="non-terminal residue" evidence="12">
    <location>
        <position position="73"/>
    </location>
</feature>
<dbReference type="PANTHER" id="PTHR28189:SF1">
    <property type="entry name" value="GUANINE NUCLEOTIDE-BINDING PROTEIN SUBUNIT GAMMA"/>
    <property type="match status" value="1"/>
</dbReference>
<dbReference type="GO" id="GO:0031681">
    <property type="term" value="F:G-protein beta-subunit binding"/>
    <property type="evidence" value="ECO:0007669"/>
    <property type="project" value="InterPro"/>
</dbReference>
<dbReference type="GeneID" id="75909307"/>
<dbReference type="EMBL" id="MU620893">
    <property type="protein sequence ID" value="KAI8584179.1"/>
    <property type="molecule type" value="Genomic_DNA"/>
</dbReference>
<dbReference type="AlphaFoldDB" id="A0AAD5EJ19"/>
<dbReference type="SMART" id="SM00224">
    <property type="entry name" value="GGL"/>
    <property type="match status" value="1"/>
</dbReference>
<keyword evidence="10" id="KW-0636">Prenylation</keyword>
<keyword evidence="5" id="KW-0488">Methylation</keyword>
<evidence type="ECO:0000256" key="2">
    <source>
        <dbReference type="ARBA" id="ARBA00007431"/>
    </source>
</evidence>
<evidence type="ECO:0000256" key="9">
    <source>
        <dbReference type="ARBA" id="ARBA00023288"/>
    </source>
</evidence>
<proteinExistence type="inferred from homology"/>
<dbReference type="Gene3D" id="4.10.260.10">
    <property type="entry name" value="Transducin (heterotrimeric G protein), gamma chain"/>
    <property type="match status" value="1"/>
</dbReference>
<comment type="caution">
    <text evidence="12">The sequence shown here is derived from an EMBL/GenBank/DDBJ whole genome shotgun (WGS) entry which is preliminary data.</text>
</comment>
<dbReference type="InterPro" id="IPR036284">
    <property type="entry name" value="GGL_sf"/>
</dbReference>
<dbReference type="PROSITE" id="PS50058">
    <property type="entry name" value="G_PROTEIN_GAMMA"/>
    <property type="match status" value="1"/>
</dbReference>
<keyword evidence="13" id="KW-1185">Reference proteome</keyword>
<evidence type="ECO:0000313" key="13">
    <source>
        <dbReference type="Proteomes" id="UP001206595"/>
    </source>
</evidence>
<dbReference type="InterPro" id="IPR041848">
    <property type="entry name" value="Ste18_fungal"/>
</dbReference>
<dbReference type="Proteomes" id="UP001206595">
    <property type="component" value="Unassembled WGS sequence"/>
</dbReference>
<evidence type="ECO:0000256" key="6">
    <source>
        <dbReference type="ARBA" id="ARBA00023136"/>
    </source>
</evidence>
<evidence type="ECO:0000256" key="7">
    <source>
        <dbReference type="ARBA" id="ARBA00023139"/>
    </source>
</evidence>
<dbReference type="InterPro" id="IPR015898">
    <property type="entry name" value="G-protein_gamma-like_dom"/>
</dbReference>
<dbReference type="GO" id="GO:0007186">
    <property type="term" value="P:G protein-coupled receptor signaling pathway"/>
    <property type="evidence" value="ECO:0007669"/>
    <property type="project" value="InterPro"/>
</dbReference>
<keyword evidence="7" id="KW-0564">Palmitate</keyword>
<evidence type="ECO:0000256" key="8">
    <source>
        <dbReference type="ARBA" id="ARBA00023224"/>
    </source>
</evidence>
<name>A0AAD5EJ19_UMBRA</name>
<evidence type="ECO:0000256" key="1">
    <source>
        <dbReference type="ARBA" id="ARBA00004170"/>
    </source>
</evidence>
<dbReference type="SUPFAM" id="SSF48670">
    <property type="entry name" value="Transducin (heterotrimeric G protein), gamma chain"/>
    <property type="match status" value="1"/>
</dbReference>
<gene>
    <name evidence="12" type="ORF">K450DRAFT_153790</name>
</gene>
<sequence>LSEAKLKRIIEYNERQKQQLDIPRIAVSEASKGLISYCKEVRDPLVPSVWGPIPKTEDPFTSSSTKSGCCIIM</sequence>
<keyword evidence="8" id="KW-0807">Transducer</keyword>
<evidence type="ECO:0000256" key="10">
    <source>
        <dbReference type="ARBA" id="ARBA00023289"/>
    </source>
</evidence>
<evidence type="ECO:0000259" key="11">
    <source>
        <dbReference type="PROSITE" id="PS50058"/>
    </source>
</evidence>
<reference evidence="12" key="2">
    <citation type="journal article" date="2022" name="Proc. Natl. Acad. Sci. U.S.A.">
        <title>Diploid-dominant life cycles characterize the early evolution of Fungi.</title>
        <authorList>
            <person name="Amses K.R."/>
            <person name="Simmons D.R."/>
            <person name="Longcore J.E."/>
            <person name="Mondo S.J."/>
            <person name="Seto K."/>
            <person name="Jeronimo G.H."/>
            <person name="Bonds A.E."/>
            <person name="Quandt C.A."/>
            <person name="Davis W.J."/>
            <person name="Chang Y."/>
            <person name="Federici B.A."/>
            <person name="Kuo A."/>
            <person name="LaButti K."/>
            <person name="Pangilinan J."/>
            <person name="Andreopoulos W."/>
            <person name="Tritt A."/>
            <person name="Riley R."/>
            <person name="Hundley H."/>
            <person name="Johnson J."/>
            <person name="Lipzen A."/>
            <person name="Barry K."/>
            <person name="Lang B.F."/>
            <person name="Cuomo C.A."/>
            <person name="Buchler N.E."/>
            <person name="Grigoriev I.V."/>
            <person name="Spatafora J.W."/>
            <person name="Stajich J.E."/>
            <person name="James T.Y."/>
        </authorList>
    </citation>
    <scope>NUCLEOTIDE SEQUENCE</scope>
    <source>
        <strain evidence="12">AG</strain>
    </source>
</reference>
<feature type="non-terminal residue" evidence="12">
    <location>
        <position position="1"/>
    </location>
</feature>
<evidence type="ECO:0000313" key="12">
    <source>
        <dbReference type="EMBL" id="KAI8584179.1"/>
    </source>
</evidence>
<comment type="subcellular location">
    <subcellularLocation>
        <location evidence="1">Membrane</location>
        <topology evidence="1">Peripheral membrane protein</topology>
    </subcellularLocation>
</comment>
<dbReference type="GO" id="GO:0005834">
    <property type="term" value="C:heterotrimeric G-protein complex"/>
    <property type="evidence" value="ECO:0007669"/>
    <property type="project" value="TreeGrafter"/>
</dbReference>
<feature type="domain" description="G protein gamma" evidence="11">
    <location>
        <begin position="1"/>
        <end position="72"/>
    </location>
</feature>